<organism evidence="1 2">
    <name type="scientific">Sphingobium xenophagum</name>
    <dbReference type="NCBI Taxonomy" id="121428"/>
    <lineage>
        <taxon>Bacteria</taxon>
        <taxon>Pseudomonadati</taxon>
        <taxon>Pseudomonadota</taxon>
        <taxon>Alphaproteobacteria</taxon>
        <taxon>Sphingomonadales</taxon>
        <taxon>Sphingomonadaceae</taxon>
        <taxon>Sphingobium</taxon>
    </lineage>
</organism>
<sequence>MAQTSAFCLTQQSLHIARSQSETLPNTRRIALAAADAWGKEATLAANAERRRATRTVASEDEAIVAEFQAEDEAAARAAG</sequence>
<accession>A0ABU1X3C9</accession>
<evidence type="ECO:0000313" key="2">
    <source>
        <dbReference type="Proteomes" id="UP001267638"/>
    </source>
</evidence>
<protein>
    <submittedName>
        <fullName evidence="1">Uncharacterized protein</fullName>
    </submittedName>
</protein>
<evidence type="ECO:0000313" key="1">
    <source>
        <dbReference type="EMBL" id="MDR7156071.1"/>
    </source>
</evidence>
<dbReference type="RefSeq" id="WP_037475022.1">
    <property type="nucleotide sequence ID" value="NZ_JAVDWV010000013.1"/>
</dbReference>
<keyword evidence="2" id="KW-1185">Reference proteome</keyword>
<name>A0ABU1X3C9_SPHXE</name>
<comment type="caution">
    <text evidence="1">The sequence shown here is derived from an EMBL/GenBank/DDBJ whole genome shotgun (WGS) entry which is preliminary data.</text>
</comment>
<proteinExistence type="predicted"/>
<dbReference type="EMBL" id="JAVDWV010000013">
    <property type="protein sequence ID" value="MDR7156071.1"/>
    <property type="molecule type" value="Genomic_DNA"/>
</dbReference>
<dbReference type="Proteomes" id="UP001267638">
    <property type="component" value="Unassembled WGS sequence"/>
</dbReference>
<reference evidence="1 2" key="1">
    <citation type="submission" date="2023-07" db="EMBL/GenBank/DDBJ databases">
        <title>Sorghum-associated microbial communities from plants grown in Nebraska, USA.</title>
        <authorList>
            <person name="Schachtman D."/>
        </authorList>
    </citation>
    <scope>NUCLEOTIDE SEQUENCE [LARGE SCALE GENOMIC DNA]</scope>
    <source>
        <strain evidence="1 2">4256</strain>
    </source>
</reference>
<gene>
    <name evidence="1" type="ORF">J2W40_002909</name>
</gene>